<proteinExistence type="inferred from homology"/>
<dbReference type="AlphaFoldDB" id="A0A822ZEG6"/>
<comment type="similarity">
    <text evidence="5">Belongs to the EXORDIUM family.</text>
</comment>
<evidence type="ECO:0000256" key="5">
    <source>
        <dbReference type="ARBA" id="ARBA00023591"/>
    </source>
</evidence>
<evidence type="ECO:0000313" key="6">
    <source>
        <dbReference type="EMBL" id="DAD41839.1"/>
    </source>
</evidence>
<sequence>MVCRGGSDGPDGDWRLVMKDREGRTFNLNGRRGRRFLVQWIWSPVLKACAGPNALD</sequence>
<keyword evidence="7" id="KW-1185">Reference proteome</keyword>
<organism evidence="6 7">
    <name type="scientific">Nelumbo nucifera</name>
    <name type="common">Sacred lotus</name>
    <dbReference type="NCBI Taxonomy" id="4432"/>
    <lineage>
        <taxon>Eukaryota</taxon>
        <taxon>Viridiplantae</taxon>
        <taxon>Streptophyta</taxon>
        <taxon>Embryophyta</taxon>
        <taxon>Tracheophyta</taxon>
        <taxon>Spermatophyta</taxon>
        <taxon>Magnoliopsida</taxon>
        <taxon>Proteales</taxon>
        <taxon>Nelumbonaceae</taxon>
        <taxon>Nelumbo</taxon>
    </lineage>
</organism>
<accession>A0A822ZEG6</accession>
<reference evidence="6 7" key="1">
    <citation type="journal article" date="2020" name="Mol. Biol. Evol.">
        <title>Distinct Expression and Methylation Patterns for Genes with Different Fates following a Single Whole-Genome Duplication in Flowering Plants.</title>
        <authorList>
            <person name="Shi T."/>
            <person name="Rahmani R.S."/>
            <person name="Gugger P.F."/>
            <person name="Wang M."/>
            <person name="Li H."/>
            <person name="Zhang Y."/>
            <person name="Li Z."/>
            <person name="Wang Q."/>
            <person name="Van de Peer Y."/>
            <person name="Marchal K."/>
            <person name="Chen J."/>
        </authorList>
    </citation>
    <scope>NUCLEOTIDE SEQUENCE [LARGE SCALE GENOMIC DNA]</scope>
    <source>
        <tissue evidence="6">Leaf</tissue>
    </source>
</reference>
<dbReference type="Pfam" id="PF04674">
    <property type="entry name" value="Phi_1"/>
    <property type="match status" value="1"/>
</dbReference>
<evidence type="ECO:0000313" key="7">
    <source>
        <dbReference type="Proteomes" id="UP000607653"/>
    </source>
</evidence>
<comment type="subcellular location">
    <subcellularLocation>
        <location evidence="1">Secreted</location>
        <location evidence="1">Extracellular space</location>
        <location evidence="1">Apoplast</location>
    </subcellularLocation>
</comment>
<keyword evidence="3" id="KW-0964">Secreted</keyword>
<protein>
    <submittedName>
        <fullName evidence="6">Uncharacterized protein</fullName>
    </submittedName>
</protein>
<evidence type="ECO:0000256" key="1">
    <source>
        <dbReference type="ARBA" id="ARBA00004271"/>
    </source>
</evidence>
<evidence type="ECO:0000256" key="3">
    <source>
        <dbReference type="ARBA" id="ARBA00022525"/>
    </source>
</evidence>
<dbReference type="Proteomes" id="UP000607653">
    <property type="component" value="Unassembled WGS sequence"/>
</dbReference>
<keyword evidence="4" id="KW-0732">Signal</keyword>
<dbReference type="InterPro" id="IPR006766">
    <property type="entry name" value="EXORDIUM-like"/>
</dbReference>
<dbReference type="GO" id="GO:0048046">
    <property type="term" value="C:apoplast"/>
    <property type="evidence" value="ECO:0007669"/>
    <property type="project" value="UniProtKB-SubCell"/>
</dbReference>
<evidence type="ECO:0000256" key="4">
    <source>
        <dbReference type="ARBA" id="ARBA00022729"/>
    </source>
</evidence>
<gene>
    <name evidence="6" type="ORF">HUJ06_016162</name>
</gene>
<dbReference type="EMBL" id="DUZY01000005">
    <property type="protein sequence ID" value="DAD41839.1"/>
    <property type="molecule type" value="Genomic_DNA"/>
</dbReference>
<evidence type="ECO:0000256" key="2">
    <source>
        <dbReference type="ARBA" id="ARBA00022523"/>
    </source>
</evidence>
<name>A0A822ZEG6_NELNU</name>
<keyword evidence="2" id="KW-0052">Apoplast</keyword>
<comment type="caution">
    <text evidence="6">The sequence shown here is derived from an EMBL/GenBank/DDBJ whole genome shotgun (WGS) entry which is preliminary data.</text>
</comment>